<evidence type="ECO:0000256" key="6">
    <source>
        <dbReference type="SAM" id="Phobius"/>
    </source>
</evidence>
<evidence type="ECO:0000256" key="5">
    <source>
        <dbReference type="ARBA" id="ARBA00023136"/>
    </source>
</evidence>
<keyword evidence="5 6" id="KW-0472">Membrane</keyword>
<feature type="transmembrane region" description="Helical" evidence="6">
    <location>
        <begin position="12"/>
        <end position="35"/>
    </location>
</feature>
<accession>A0A833NWK0</accession>
<evidence type="ECO:0000256" key="4">
    <source>
        <dbReference type="ARBA" id="ARBA00022989"/>
    </source>
</evidence>
<organism evidence="7 8">
    <name type="scientific">Candidatus Saganbacteria bacterium</name>
    <dbReference type="NCBI Taxonomy" id="2575572"/>
    <lineage>
        <taxon>Bacteria</taxon>
        <taxon>Bacillati</taxon>
        <taxon>Saganbacteria</taxon>
    </lineage>
</organism>
<dbReference type="AlphaFoldDB" id="A0A833NWK0"/>
<reference evidence="7 8" key="1">
    <citation type="submission" date="2019-12" db="EMBL/GenBank/DDBJ databases">
        <authorList>
            <person name="Wolfe R."/>
            <person name="Danczak R."/>
            <person name="Wilkins M."/>
        </authorList>
    </citation>
    <scope>NUCLEOTIDE SEQUENCE [LARGE SCALE GENOMIC DNA]</scope>
    <source>
        <strain evidence="7">X2_MaxBin.013</strain>
    </source>
</reference>
<dbReference type="GO" id="GO:0016020">
    <property type="term" value="C:membrane"/>
    <property type="evidence" value="ECO:0007669"/>
    <property type="project" value="InterPro"/>
</dbReference>
<comment type="subcellular location">
    <subcellularLocation>
        <location evidence="1">Cell membrane</location>
    </subcellularLocation>
</comment>
<gene>
    <name evidence="7" type="ORF">FD145_1345</name>
</gene>
<keyword evidence="3 6" id="KW-0812">Transmembrane</keyword>
<evidence type="ECO:0008006" key="9">
    <source>
        <dbReference type="Google" id="ProtNLM"/>
    </source>
</evidence>
<sequence length="95" mass="10734">MTYEALALQKTPIVTFGYIIQIAFSFAIVLALIYFSAKYVFPRLSTSSKGNNLKIIDRMGLEPQVTIYQVEIKNKEYIIGVSNKNITLIDKPGEK</sequence>
<evidence type="ECO:0000313" key="7">
    <source>
        <dbReference type="EMBL" id="KAF0133327.1"/>
    </source>
</evidence>
<evidence type="ECO:0000256" key="1">
    <source>
        <dbReference type="ARBA" id="ARBA00004236"/>
    </source>
</evidence>
<name>A0A833NWK0_UNCSA</name>
<evidence type="ECO:0000256" key="2">
    <source>
        <dbReference type="ARBA" id="ARBA00022475"/>
    </source>
</evidence>
<evidence type="ECO:0000256" key="3">
    <source>
        <dbReference type="ARBA" id="ARBA00022692"/>
    </source>
</evidence>
<protein>
    <recommendedName>
        <fullName evidence="9">Flagellar protein</fullName>
    </recommendedName>
</protein>
<comment type="caution">
    <text evidence="7">The sequence shown here is derived from an EMBL/GenBank/DDBJ whole genome shotgun (WGS) entry which is preliminary data.</text>
</comment>
<evidence type="ECO:0000313" key="8">
    <source>
        <dbReference type="Proteomes" id="UP000488506"/>
    </source>
</evidence>
<dbReference type="Proteomes" id="UP000488506">
    <property type="component" value="Unassembled WGS sequence"/>
</dbReference>
<dbReference type="EMBL" id="WPAF01000029">
    <property type="protein sequence ID" value="KAF0133327.1"/>
    <property type="molecule type" value="Genomic_DNA"/>
</dbReference>
<dbReference type="InterPro" id="IPR022781">
    <property type="entry name" value="Flagellar_biosynth_FliO"/>
</dbReference>
<dbReference type="Pfam" id="PF04347">
    <property type="entry name" value="FliO"/>
    <property type="match status" value="1"/>
</dbReference>
<dbReference type="GO" id="GO:0044781">
    <property type="term" value="P:bacterial-type flagellum organization"/>
    <property type="evidence" value="ECO:0007669"/>
    <property type="project" value="InterPro"/>
</dbReference>
<proteinExistence type="predicted"/>
<keyword evidence="4 6" id="KW-1133">Transmembrane helix</keyword>
<keyword evidence="2" id="KW-1003">Cell membrane</keyword>